<dbReference type="EMBL" id="JACASE010000016">
    <property type="protein sequence ID" value="KAF6401394.1"/>
    <property type="molecule type" value="Genomic_DNA"/>
</dbReference>
<feature type="region of interest" description="Disordered" evidence="1">
    <location>
        <begin position="26"/>
        <end position="46"/>
    </location>
</feature>
<comment type="caution">
    <text evidence="2">The sequence shown here is derived from an EMBL/GenBank/DDBJ whole genome shotgun (WGS) entry which is preliminary data.</text>
</comment>
<proteinExistence type="predicted"/>
<sequence length="191" mass="20209">MAPLTAPHGSPQASFLLCRAGSAFAKEKKPTGPSELPPGGLASFRTVSDDRPCVAWLVRTGHRRDASRSPTVTSLPPTRQVNPFRALHEGDSSESPKALPLQPSGQDSPRHTAAVAKPRTPTSASFGLTILDMGFSSVSHAGGIFAPVLSRGFPSASVWTRSVPCLCCAQGRRHAGHPRPGLERAKRPVKH</sequence>
<evidence type="ECO:0000313" key="3">
    <source>
        <dbReference type="Proteomes" id="UP000593571"/>
    </source>
</evidence>
<name>A0A7J8BRM9_ROUAE</name>
<dbReference type="AlphaFoldDB" id="A0A7J8BRM9"/>
<dbReference type="Proteomes" id="UP000593571">
    <property type="component" value="Unassembled WGS sequence"/>
</dbReference>
<gene>
    <name evidence="2" type="ORF">HJG63_009504</name>
</gene>
<reference evidence="2 3" key="1">
    <citation type="journal article" date="2020" name="Nature">
        <title>Six reference-quality genomes reveal evolution of bat adaptations.</title>
        <authorList>
            <person name="Jebb D."/>
            <person name="Huang Z."/>
            <person name="Pippel M."/>
            <person name="Hughes G.M."/>
            <person name="Lavrichenko K."/>
            <person name="Devanna P."/>
            <person name="Winkler S."/>
            <person name="Jermiin L.S."/>
            <person name="Skirmuntt E.C."/>
            <person name="Katzourakis A."/>
            <person name="Burkitt-Gray L."/>
            <person name="Ray D.A."/>
            <person name="Sullivan K.A.M."/>
            <person name="Roscito J.G."/>
            <person name="Kirilenko B.M."/>
            <person name="Davalos L.M."/>
            <person name="Corthals A.P."/>
            <person name="Power M.L."/>
            <person name="Jones G."/>
            <person name="Ransome R.D."/>
            <person name="Dechmann D.K.N."/>
            <person name="Locatelli A.G."/>
            <person name="Puechmaille S.J."/>
            <person name="Fedrigo O."/>
            <person name="Jarvis E.D."/>
            <person name="Hiller M."/>
            <person name="Vernes S.C."/>
            <person name="Myers E.W."/>
            <person name="Teeling E.C."/>
        </authorList>
    </citation>
    <scope>NUCLEOTIDE SEQUENCE [LARGE SCALE GENOMIC DNA]</scope>
    <source>
        <strain evidence="2">MRouAeg1</strain>
        <tissue evidence="2">Muscle</tissue>
    </source>
</reference>
<evidence type="ECO:0000256" key="1">
    <source>
        <dbReference type="SAM" id="MobiDB-lite"/>
    </source>
</evidence>
<accession>A0A7J8BRM9</accession>
<organism evidence="2 3">
    <name type="scientific">Rousettus aegyptiacus</name>
    <name type="common">Egyptian fruit bat</name>
    <name type="synonym">Pteropus aegyptiacus</name>
    <dbReference type="NCBI Taxonomy" id="9407"/>
    <lineage>
        <taxon>Eukaryota</taxon>
        <taxon>Metazoa</taxon>
        <taxon>Chordata</taxon>
        <taxon>Craniata</taxon>
        <taxon>Vertebrata</taxon>
        <taxon>Euteleostomi</taxon>
        <taxon>Mammalia</taxon>
        <taxon>Eutheria</taxon>
        <taxon>Laurasiatheria</taxon>
        <taxon>Chiroptera</taxon>
        <taxon>Yinpterochiroptera</taxon>
        <taxon>Pteropodoidea</taxon>
        <taxon>Pteropodidae</taxon>
        <taxon>Rousettinae</taxon>
        <taxon>Rousettus</taxon>
    </lineage>
</organism>
<evidence type="ECO:0000313" key="2">
    <source>
        <dbReference type="EMBL" id="KAF6401394.1"/>
    </source>
</evidence>
<protein>
    <submittedName>
        <fullName evidence="2">Uncharacterized protein</fullName>
    </submittedName>
</protein>
<feature type="compositionally biased region" description="Polar residues" evidence="1">
    <location>
        <begin position="68"/>
        <end position="81"/>
    </location>
</feature>
<feature type="region of interest" description="Disordered" evidence="1">
    <location>
        <begin position="59"/>
        <end position="120"/>
    </location>
</feature>
<keyword evidence="3" id="KW-1185">Reference proteome</keyword>